<evidence type="ECO:0000313" key="2">
    <source>
        <dbReference type="EMBL" id="MFC5993936.1"/>
    </source>
</evidence>
<sequence length="300" mass="33517">MSINSYLLRQAGVISRAQAVAAGLSRDAVDRRLATRRWRPLHPRVYLAEGHRLTDEGRVRAAALWAGPDAVLSGVAAAWWHGFVERAPLVVGVTVPRRRSPASRPGVSVRRRTLEPVDVVEHREVALTDRPLTVLEAAVEMGMAGGATFLDRALQRWIRFPAIYDAYCRNLGAHGSATAGLLLVAAADRSASVAERLLIRRLREAGIRGWRVGYRTGGFVIDVAFPLARVAIEVDGWAWHMDAARAGRDKRRQNALVRQGWTVLRYTWHDLVERPRTVIAEIRHEVETARVVPRLARRRP</sequence>
<dbReference type="Pfam" id="PF18741">
    <property type="entry name" value="MTES_1575"/>
    <property type="match status" value="1"/>
</dbReference>
<dbReference type="InterPro" id="IPR011335">
    <property type="entry name" value="Restrct_endonuc-II-like"/>
</dbReference>
<feature type="domain" description="Restriction endonuclease type II-like" evidence="1">
    <location>
        <begin position="196"/>
        <end position="285"/>
    </location>
</feature>
<dbReference type="Gene3D" id="3.40.960.10">
    <property type="entry name" value="VSR Endonuclease"/>
    <property type="match status" value="1"/>
</dbReference>
<evidence type="ECO:0000259" key="1">
    <source>
        <dbReference type="Pfam" id="PF18741"/>
    </source>
</evidence>
<comment type="caution">
    <text evidence="2">The sequence shown here is derived from an EMBL/GenBank/DDBJ whole genome shotgun (WGS) entry which is preliminary data.</text>
</comment>
<proteinExistence type="predicted"/>
<evidence type="ECO:0000313" key="3">
    <source>
        <dbReference type="Proteomes" id="UP001596302"/>
    </source>
</evidence>
<protein>
    <submittedName>
        <fullName evidence="2">DUF559 domain-containing protein</fullName>
    </submittedName>
</protein>
<dbReference type="EMBL" id="JBHSQW010000014">
    <property type="protein sequence ID" value="MFC5993936.1"/>
    <property type="molecule type" value="Genomic_DNA"/>
</dbReference>
<name>A0ABW1IZQ4_9PSEU</name>
<reference evidence="3" key="1">
    <citation type="journal article" date="2019" name="Int. J. Syst. Evol. Microbiol.">
        <title>The Global Catalogue of Microorganisms (GCM) 10K type strain sequencing project: providing services to taxonomists for standard genome sequencing and annotation.</title>
        <authorList>
            <consortium name="The Broad Institute Genomics Platform"/>
            <consortium name="The Broad Institute Genome Sequencing Center for Infectious Disease"/>
            <person name="Wu L."/>
            <person name="Ma J."/>
        </authorList>
    </citation>
    <scope>NUCLEOTIDE SEQUENCE [LARGE SCALE GENOMIC DNA]</scope>
    <source>
        <strain evidence="3">CCM 8391</strain>
    </source>
</reference>
<gene>
    <name evidence="2" type="ORF">ACFQE5_06905</name>
</gene>
<dbReference type="SUPFAM" id="SSF52980">
    <property type="entry name" value="Restriction endonuclease-like"/>
    <property type="match status" value="1"/>
</dbReference>
<keyword evidence="3" id="KW-1185">Reference proteome</keyword>
<organism evidence="2 3">
    <name type="scientific">Pseudonocardia hispaniensis</name>
    <dbReference type="NCBI Taxonomy" id="904933"/>
    <lineage>
        <taxon>Bacteria</taxon>
        <taxon>Bacillati</taxon>
        <taxon>Actinomycetota</taxon>
        <taxon>Actinomycetes</taxon>
        <taxon>Pseudonocardiales</taxon>
        <taxon>Pseudonocardiaceae</taxon>
        <taxon>Pseudonocardia</taxon>
    </lineage>
</organism>
<dbReference type="Proteomes" id="UP001596302">
    <property type="component" value="Unassembled WGS sequence"/>
</dbReference>
<dbReference type="InterPro" id="IPR049468">
    <property type="entry name" value="Restrct_endonuc-II-like_dom"/>
</dbReference>
<accession>A0ABW1IZQ4</accession>
<dbReference type="RefSeq" id="WP_379583975.1">
    <property type="nucleotide sequence ID" value="NZ_JBHSQW010000014.1"/>
</dbReference>